<evidence type="ECO:0000256" key="1">
    <source>
        <dbReference type="ARBA" id="ARBA00001974"/>
    </source>
</evidence>
<dbReference type="Gene3D" id="1.10.540.10">
    <property type="entry name" value="Acyl-CoA dehydrogenase/oxidase, N-terminal domain"/>
    <property type="match status" value="1"/>
</dbReference>
<dbReference type="SUPFAM" id="SSF56645">
    <property type="entry name" value="Acyl-CoA dehydrogenase NM domain-like"/>
    <property type="match status" value="1"/>
</dbReference>
<keyword evidence="5 6" id="KW-0560">Oxidoreductase</keyword>
<dbReference type="PANTHER" id="PTHR43292:SF3">
    <property type="entry name" value="ACYL-COA DEHYDROGENASE FADE29"/>
    <property type="match status" value="1"/>
</dbReference>
<feature type="domain" description="Acyl-CoA dehydrogenase/oxidase N-terminal" evidence="9">
    <location>
        <begin position="16"/>
        <end position="125"/>
    </location>
</feature>
<dbReference type="HOGENOM" id="CLU_018204_9_0_11"/>
<dbReference type="PATRIC" id="fig|1324261.3.peg.3915"/>
<dbReference type="Proteomes" id="UP000025947">
    <property type="component" value="Unassembled WGS sequence"/>
</dbReference>
<evidence type="ECO:0008006" key="12">
    <source>
        <dbReference type="Google" id="ProtNLM"/>
    </source>
</evidence>
<evidence type="ECO:0000256" key="5">
    <source>
        <dbReference type="ARBA" id="ARBA00023002"/>
    </source>
</evidence>
<dbReference type="GO" id="GO:0050660">
    <property type="term" value="F:flavin adenine dinucleotide binding"/>
    <property type="evidence" value="ECO:0007669"/>
    <property type="project" value="InterPro"/>
</dbReference>
<feature type="domain" description="Acyl-CoA dehydrogenase/oxidase C-terminal" evidence="7">
    <location>
        <begin position="238"/>
        <end position="393"/>
    </location>
</feature>
<dbReference type="InterPro" id="IPR052161">
    <property type="entry name" value="Mycobact_Acyl-CoA_DH"/>
</dbReference>
<dbReference type="GO" id="GO:0005886">
    <property type="term" value="C:plasma membrane"/>
    <property type="evidence" value="ECO:0007669"/>
    <property type="project" value="TreeGrafter"/>
</dbReference>
<dbReference type="RefSeq" id="WP_044486334.1">
    <property type="nucleotide sequence ID" value="NZ_KK328284.1"/>
</dbReference>
<comment type="caution">
    <text evidence="10">The sequence shown here is derived from an EMBL/GenBank/DDBJ whole genome shotgun (WGS) entry which is preliminary data.</text>
</comment>
<dbReference type="Pfam" id="PF02770">
    <property type="entry name" value="Acyl-CoA_dh_M"/>
    <property type="match status" value="1"/>
</dbReference>
<keyword evidence="11" id="KW-1185">Reference proteome</keyword>
<dbReference type="InterPro" id="IPR009075">
    <property type="entry name" value="AcylCo_DH/oxidase_C"/>
</dbReference>
<comment type="similarity">
    <text evidence="2 6">Belongs to the acyl-CoA dehydrogenase family.</text>
</comment>
<evidence type="ECO:0000313" key="11">
    <source>
        <dbReference type="Proteomes" id="UP000025947"/>
    </source>
</evidence>
<dbReference type="InterPro" id="IPR009100">
    <property type="entry name" value="AcylCoA_DH/oxidase_NM_dom_sf"/>
</dbReference>
<dbReference type="Pfam" id="PF00441">
    <property type="entry name" value="Acyl-CoA_dh_1"/>
    <property type="match status" value="1"/>
</dbReference>
<keyword evidence="3 6" id="KW-0285">Flavoprotein</keyword>
<evidence type="ECO:0000256" key="2">
    <source>
        <dbReference type="ARBA" id="ARBA00009347"/>
    </source>
</evidence>
<dbReference type="EMBL" id="JLXW01000010">
    <property type="protein sequence ID" value="KBZ60921.1"/>
    <property type="molecule type" value="Genomic_DNA"/>
</dbReference>
<dbReference type="InterPro" id="IPR013786">
    <property type="entry name" value="AcylCoA_DH/ox_N"/>
</dbReference>
<keyword evidence="4 6" id="KW-0274">FAD</keyword>
<evidence type="ECO:0000256" key="6">
    <source>
        <dbReference type="RuleBase" id="RU362125"/>
    </source>
</evidence>
<name>A0A051TX34_9MYCO</name>
<dbReference type="InterPro" id="IPR036250">
    <property type="entry name" value="AcylCo_DH-like_C"/>
</dbReference>
<sequence length="400" mass="43978">MSVFGARPTDTQLAEFRKRVSAHIARHAPTIEAREGHRAPETAEQEAQLRAWFAGLFAAGFVGADWPVEYGGRADHHPLHDRIVSEEILRARAPRPVDQVNLAAHVLLHFGSAEQKQTLLPPIRRSEHVWCQLLSEPDAGSDIAAVRSRGARQVDGSWLIDGQKIWITDGHWADMGLALIRTDPASSRHHGLSVFAVPLSTPGVEVRPIRTINEAIEVNEVFLDRVTLPAESMIGEVGQGWSIIMAGLDFERFGIGGNVILLELLIDDLVLVARHAHVDGAPALECGDVRQDVAELAVEVEVAKAFIDDHVERLTSGDEQPGDGSIAKLSFAETYHRVAAYGAQLAASATVTDVADEELQKAKQRLRECWLWSRAYTISGGSSEMMRNILAKRRLRLPSR</sequence>
<evidence type="ECO:0000256" key="4">
    <source>
        <dbReference type="ARBA" id="ARBA00022827"/>
    </source>
</evidence>
<dbReference type="GO" id="GO:0016627">
    <property type="term" value="F:oxidoreductase activity, acting on the CH-CH group of donors"/>
    <property type="evidence" value="ECO:0007669"/>
    <property type="project" value="InterPro"/>
</dbReference>
<proteinExistence type="inferred from homology"/>
<dbReference type="Gene3D" id="1.20.140.10">
    <property type="entry name" value="Butyryl-CoA Dehydrogenase, subunit A, domain 3"/>
    <property type="match status" value="1"/>
</dbReference>
<comment type="cofactor">
    <cofactor evidence="1 6">
        <name>FAD</name>
        <dbReference type="ChEBI" id="CHEBI:57692"/>
    </cofactor>
</comment>
<feature type="domain" description="Acyl-CoA oxidase/dehydrogenase middle" evidence="8">
    <location>
        <begin position="131"/>
        <end position="224"/>
    </location>
</feature>
<dbReference type="PANTHER" id="PTHR43292">
    <property type="entry name" value="ACYL-COA DEHYDROGENASE"/>
    <property type="match status" value="1"/>
</dbReference>
<dbReference type="InterPro" id="IPR037069">
    <property type="entry name" value="AcylCoA_DH/ox_N_sf"/>
</dbReference>
<reference evidence="10 11" key="1">
    <citation type="submission" date="2014-04" db="EMBL/GenBank/DDBJ databases">
        <title>The Genome Sequence of Mycobacterium tuberculosis TKK-01-0051.</title>
        <authorList>
            <consortium name="The Broad Institute Genomics Platform"/>
            <consortium name="The Broad Institute Genome Sequencing Center for Infectious Disease"/>
            <person name="Earl A.M."/>
            <person name="Cohen K."/>
            <person name="Pym A."/>
            <person name="Bishai W."/>
            <person name="Maharaj K."/>
            <person name="Desjardins C."/>
            <person name="Abeel T."/>
            <person name="Young S."/>
            <person name="Zeng Q."/>
            <person name="Gargeya S."/>
            <person name="Abouelleil A."/>
            <person name="Alvarado L."/>
            <person name="Chapman S.B."/>
            <person name="Gainer-Dewar J."/>
            <person name="Goldberg J."/>
            <person name="Griggs A."/>
            <person name="Gujja S."/>
            <person name="Hansen M."/>
            <person name="Howarth C."/>
            <person name="Imamovic A."/>
            <person name="Larimer J."/>
            <person name="Murphy C."/>
            <person name="Naylor J."/>
            <person name="Pearson M."/>
            <person name="Poon T.W."/>
            <person name="Priest M."/>
            <person name="Roberts A."/>
            <person name="Saif S."/>
            <person name="Shea T."/>
            <person name="Sykes S."/>
            <person name="Wortman J."/>
            <person name="Nusbaum C."/>
            <person name="Birren B."/>
        </authorList>
    </citation>
    <scope>NUCLEOTIDE SEQUENCE [LARGE SCALE GENOMIC DNA]</scope>
    <source>
        <strain evidence="10 11">TKK-01-0051</strain>
    </source>
</reference>
<evidence type="ECO:0000259" key="9">
    <source>
        <dbReference type="Pfam" id="PF02771"/>
    </source>
</evidence>
<dbReference type="Gene3D" id="2.40.110.10">
    <property type="entry name" value="Butyryl-CoA Dehydrogenase, subunit A, domain 2"/>
    <property type="match status" value="1"/>
</dbReference>
<evidence type="ECO:0000259" key="7">
    <source>
        <dbReference type="Pfam" id="PF00441"/>
    </source>
</evidence>
<dbReference type="AlphaFoldDB" id="A0A051TX34"/>
<dbReference type="InterPro" id="IPR006091">
    <property type="entry name" value="Acyl-CoA_Oxase/DH_mid-dom"/>
</dbReference>
<evidence type="ECO:0000313" key="10">
    <source>
        <dbReference type="EMBL" id="KBZ60921.1"/>
    </source>
</evidence>
<protein>
    <recommendedName>
        <fullName evidence="12">Acyl-CoA dehydrogenase</fullName>
    </recommendedName>
</protein>
<dbReference type="SUPFAM" id="SSF47203">
    <property type="entry name" value="Acyl-CoA dehydrogenase C-terminal domain-like"/>
    <property type="match status" value="1"/>
</dbReference>
<dbReference type="InterPro" id="IPR046373">
    <property type="entry name" value="Acyl-CoA_Oxase/DH_mid-dom_sf"/>
</dbReference>
<gene>
    <name evidence="10" type="ORF">K875_03872</name>
</gene>
<organism evidence="10 11">
    <name type="scientific">Mycobacterium [tuberculosis] TKK-01-0051</name>
    <dbReference type="NCBI Taxonomy" id="1324261"/>
    <lineage>
        <taxon>Bacteria</taxon>
        <taxon>Bacillati</taxon>
        <taxon>Actinomycetota</taxon>
        <taxon>Actinomycetes</taxon>
        <taxon>Mycobacteriales</taxon>
        <taxon>Mycobacteriaceae</taxon>
        <taxon>Mycobacterium</taxon>
        <taxon>Mycobacterium avium complex (MAC)</taxon>
    </lineage>
</organism>
<accession>A0A051TX34</accession>
<evidence type="ECO:0000259" key="8">
    <source>
        <dbReference type="Pfam" id="PF02770"/>
    </source>
</evidence>
<evidence type="ECO:0000256" key="3">
    <source>
        <dbReference type="ARBA" id="ARBA00022630"/>
    </source>
</evidence>
<dbReference type="Pfam" id="PF02771">
    <property type="entry name" value="Acyl-CoA_dh_N"/>
    <property type="match status" value="1"/>
</dbReference>